<protein>
    <submittedName>
        <fullName evidence="3">Leucine, glutamate and lysine rich 1</fullName>
    </submittedName>
</protein>
<gene>
    <name evidence="3" type="primary">LEKR1</name>
</gene>
<dbReference type="Ensembl" id="ENSOANT00000075029.1">
    <property type="protein sequence ID" value="ENSOANP00000040223.1"/>
    <property type="gene ID" value="ENSOANG00000028954.2"/>
</dbReference>
<dbReference type="GeneTree" id="ENSGT00940000162647"/>
<evidence type="ECO:0000313" key="4">
    <source>
        <dbReference type="Proteomes" id="UP000002279"/>
    </source>
</evidence>
<keyword evidence="4" id="KW-1185">Reference proteome</keyword>
<dbReference type="Proteomes" id="UP000002279">
    <property type="component" value="Chromosome 1"/>
</dbReference>
<dbReference type="Bgee" id="ENSOANG00000028954">
    <property type="expression patterns" value="Expressed in testis and 7 other cell types or tissues"/>
</dbReference>
<dbReference type="AlphaFoldDB" id="A0A6I8NG69"/>
<reference evidence="3" key="3">
    <citation type="submission" date="2025-09" db="UniProtKB">
        <authorList>
            <consortium name="Ensembl"/>
        </authorList>
    </citation>
    <scope>IDENTIFICATION</scope>
    <source>
        <strain evidence="3">Glennie</strain>
    </source>
</reference>
<feature type="coiled-coil region" evidence="1">
    <location>
        <begin position="39"/>
        <end position="125"/>
    </location>
</feature>
<evidence type="ECO:0000313" key="3">
    <source>
        <dbReference type="Ensembl" id="ENSOANP00000040223.1"/>
    </source>
</evidence>
<dbReference type="InterPro" id="IPR038799">
    <property type="entry name" value="LEKR1"/>
</dbReference>
<sequence length="637" mass="74195">MTMDRHIPVHALPEEIQKMPRDETVCKYCGISYLILHEFKDMEEKMKAMEKEMKFYQGSVEREKTLQEKLQSLSQDFQEYKSDCESKTERIKILSKDLKNQQEELQSANEKLKRFEEKLEVAHKQAQHFSKTLDQHQLIMKETLLLLPSTKSDLARIKKEVSNAFQHWTSLKGDIFLQLKTISEVALTEISKLKKYLAESQCDKVCLENEVKDLKLSSDAALMKTQQIQTLLQKENELQSKCLELQKETLGLHSQVEAIGLKFHEATAEMDNYKKLLLVKSKEIDECQRELKKLEFETRISESRHTRELKEKEGILLVCQQMCKQLQEEVAEKERQQENLKRRTSCSENELEMMKALLSQTEEEVVTLKKEREMLLVFHQNRIEELRDKFSQKMIYDCREKISSLISNATNDLKREVTILEKKLQDSQVKLVEKGEAKEKEIQSLKRVITEFESRLKKEIDSSESLRQDLKREIKQKTDELERVAQEQMQLKKKINQAEEEKSFLQETVRRECEERYELTEALSQAKQQLLELKKLSGSFPLSPSSHSQGNLTSSTAMVNNHGERRFASLSPGKGCQIPELPSIIKPSDSAASNKPRSHGSLVLPGLSSPHPPMRRASSDRETRRRIATIVRRWSQQ</sequence>
<keyword evidence="1" id="KW-0175">Coiled coil</keyword>
<feature type="region of interest" description="Disordered" evidence="2">
    <location>
        <begin position="566"/>
        <end position="637"/>
    </location>
</feature>
<dbReference type="PANTHER" id="PTHR34251">
    <property type="entry name" value="LEUCINE-, GLUTAMATE- AND LYSINE-RICH PROTEIN 1"/>
    <property type="match status" value="1"/>
</dbReference>
<feature type="coiled-coil region" evidence="1">
    <location>
        <begin position="197"/>
        <end position="536"/>
    </location>
</feature>
<dbReference type="PANTHER" id="PTHR34251:SF1">
    <property type="entry name" value="LEUCINE, GLUTAMATE AND LYSINE RICH 1"/>
    <property type="match status" value="1"/>
</dbReference>
<name>A0A6I8NG69_ORNAN</name>
<evidence type="ECO:0000256" key="2">
    <source>
        <dbReference type="SAM" id="MobiDB-lite"/>
    </source>
</evidence>
<proteinExistence type="predicted"/>
<reference evidence="3" key="2">
    <citation type="submission" date="2025-08" db="UniProtKB">
        <authorList>
            <consortium name="Ensembl"/>
        </authorList>
    </citation>
    <scope>IDENTIFICATION</scope>
    <source>
        <strain evidence="3">Glennie</strain>
    </source>
</reference>
<reference evidence="3 4" key="1">
    <citation type="journal article" date="2008" name="Nature">
        <title>Genome analysis of the platypus reveals unique signatures of evolution.</title>
        <authorList>
            <person name="Warren W.C."/>
            <person name="Hillier L.W."/>
            <person name="Marshall Graves J.A."/>
            <person name="Birney E."/>
            <person name="Ponting C.P."/>
            <person name="Grutzner F."/>
            <person name="Belov K."/>
            <person name="Miller W."/>
            <person name="Clarke L."/>
            <person name="Chinwalla A.T."/>
            <person name="Yang S.P."/>
            <person name="Heger A."/>
            <person name="Locke D.P."/>
            <person name="Miethke P."/>
            <person name="Waters P.D."/>
            <person name="Veyrunes F."/>
            <person name="Fulton L."/>
            <person name="Fulton B."/>
            <person name="Graves T."/>
            <person name="Wallis J."/>
            <person name="Puente X.S."/>
            <person name="Lopez-Otin C."/>
            <person name="Ordonez G.R."/>
            <person name="Eichler E.E."/>
            <person name="Chen L."/>
            <person name="Cheng Z."/>
            <person name="Deakin J.E."/>
            <person name="Alsop A."/>
            <person name="Thompson K."/>
            <person name="Kirby P."/>
            <person name="Papenfuss A.T."/>
            <person name="Wakefield M.J."/>
            <person name="Olender T."/>
            <person name="Lancet D."/>
            <person name="Huttley G.A."/>
            <person name="Smit A.F."/>
            <person name="Pask A."/>
            <person name="Temple-Smith P."/>
            <person name="Batzer M.A."/>
            <person name="Walker J.A."/>
            <person name="Konkel M.K."/>
            <person name="Harris R.S."/>
            <person name="Whittington C.M."/>
            <person name="Wong E.S."/>
            <person name="Gemmell N.J."/>
            <person name="Buschiazzo E."/>
            <person name="Vargas Jentzsch I.M."/>
            <person name="Merkel A."/>
            <person name="Schmitz J."/>
            <person name="Zemann A."/>
            <person name="Churakov G."/>
            <person name="Kriegs J.O."/>
            <person name="Brosius J."/>
            <person name="Murchison E.P."/>
            <person name="Sachidanandam R."/>
            <person name="Smith C."/>
            <person name="Hannon G.J."/>
            <person name="Tsend-Ayush E."/>
            <person name="McMillan D."/>
            <person name="Attenborough R."/>
            <person name="Rens W."/>
            <person name="Ferguson-Smith M."/>
            <person name="Lefevre C.M."/>
            <person name="Sharp J.A."/>
            <person name="Nicholas K.R."/>
            <person name="Ray D.A."/>
            <person name="Kube M."/>
            <person name="Reinhardt R."/>
            <person name="Pringle T.H."/>
            <person name="Taylor J."/>
            <person name="Jones R.C."/>
            <person name="Nixon B."/>
            <person name="Dacheux J.L."/>
            <person name="Niwa H."/>
            <person name="Sekita Y."/>
            <person name="Huang X."/>
            <person name="Stark A."/>
            <person name="Kheradpour P."/>
            <person name="Kellis M."/>
            <person name="Flicek P."/>
            <person name="Chen Y."/>
            <person name="Webber C."/>
            <person name="Hardison R."/>
            <person name="Nelson J."/>
            <person name="Hallsworth-Pepin K."/>
            <person name="Delehaunty K."/>
            <person name="Markovic C."/>
            <person name="Minx P."/>
            <person name="Feng Y."/>
            <person name="Kremitzki C."/>
            <person name="Mitreva M."/>
            <person name="Glasscock J."/>
            <person name="Wylie T."/>
            <person name="Wohldmann P."/>
            <person name="Thiru P."/>
            <person name="Nhan M.N."/>
            <person name="Pohl C.S."/>
            <person name="Smith S.M."/>
            <person name="Hou S."/>
            <person name="Nefedov M."/>
            <person name="de Jong P.J."/>
            <person name="Renfree M.B."/>
            <person name="Mardis E.R."/>
            <person name="Wilson R.K."/>
        </authorList>
    </citation>
    <scope>NUCLEOTIDE SEQUENCE [LARGE SCALE GENOMIC DNA]</scope>
    <source>
        <strain evidence="3 4">Glennie</strain>
    </source>
</reference>
<organism evidence="3 4">
    <name type="scientific">Ornithorhynchus anatinus</name>
    <name type="common">Duckbill platypus</name>
    <dbReference type="NCBI Taxonomy" id="9258"/>
    <lineage>
        <taxon>Eukaryota</taxon>
        <taxon>Metazoa</taxon>
        <taxon>Chordata</taxon>
        <taxon>Craniata</taxon>
        <taxon>Vertebrata</taxon>
        <taxon>Euteleostomi</taxon>
        <taxon>Mammalia</taxon>
        <taxon>Monotremata</taxon>
        <taxon>Ornithorhynchidae</taxon>
        <taxon>Ornithorhynchus</taxon>
    </lineage>
</organism>
<evidence type="ECO:0000256" key="1">
    <source>
        <dbReference type="SAM" id="Coils"/>
    </source>
</evidence>
<dbReference type="SUPFAM" id="SSF57997">
    <property type="entry name" value="Tropomyosin"/>
    <property type="match status" value="1"/>
</dbReference>
<accession>A0A6I8NG69</accession>